<evidence type="ECO:0000313" key="1">
    <source>
        <dbReference type="EMBL" id="PTW49376.1"/>
    </source>
</evidence>
<dbReference type="Proteomes" id="UP000244013">
    <property type="component" value="Unassembled WGS sequence"/>
</dbReference>
<protein>
    <recommendedName>
        <fullName evidence="3">HNH endonuclease</fullName>
    </recommendedName>
</protein>
<name>A0A2T5UCZ4_9SPHN</name>
<organism evidence="1 2">
    <name type="scientific">Sphingomonas faeni</name>
    <dbReference type="NCBI Taxonomy" id="185950"/>
    <lineage>
        <taxon>Bacteria</taxon>
        <taxon>Pseudomonadati</taxon>
        <taxon>Pseudomonadota</taxon>
        <taxon>Alphaproteobacteria</taxon>
        <taxon>Sphingomonadales</taxon>
        <taxon>Sphingomonadaceae</taxon>
        <taxon>Sphingomonas</taxon>
    </lineage>
</organism>
<gene>
    <name evidence="1" type="ORF">C8J25_101885</name>
</gene>
<evidence type="ECO:0008006" key="3">
    <source>
        <dbReference type="Google" id="ProtNLM"/>
    </source>
</evidence>
<sequence length="139" mass="15310">MQGLTCGFCKTPITGTRAKKYCNSVCAAAPRKAGAAEIAGWLAGEIEGHTGASQKLKPWVREYVLEQADYACSECGWNERHPDDNRPLVEVDHTDGDASNSRPYNLRVLCPNHHAMTSTFRRRNATSTRNRTPAVAVLH</sequence>
<proteinExistence type="predicted"/>
<accession>A0A2T5UCZ4</accession>
<evidence type="ECO:0000313" key="2">
    <source>
        <dbReference type="Proteomes" id="UP000244013"/>
    </source>
</evidence>
<dbReference type="EMBL" id="QAYE01000001">
    <property type="protein sequence ID" value="PTW49376.1"/>
    <property type="molecule type" value="Genomic_DNA"/>
</dbReference>
<comment type="caution">
    <text evidence="1">The sequence shown here is derived from an EMBL/GenBank/DDBJ whole genome shotgun (WGS) entry which is preliminary data.</text>
</comment>
<dbReference type="AlphaFoldDB" id="A0A2T5UCZ4"/>
<reference evidence="1 2" key="1">
    <citation type="submission" date="2018-04" db="EMBL/GenBank/DDBJ databases">
        <title>Genomic Encyclopedia of Type Strains, Phase III (KMG-III): the genomes of soil and plant-associated and newly described type strains.</title>
        <authorList>
            <person name="Whitman W."/>
        </authorList>
    </citation>
    <scope>NUCLEOTIDE SEQUENCE [LARGE SCALE GENOMIC DNA]</scope>
    <source>
        <strain evidence="1 2">MA-olki</strain>
    </source>
</reference>